<evidence type="ECO:0000256" key="1">
    <source>
        <dbReference type="ARBA" id="ARBA00004571"/>
    </source>
</evidence>
<reference evidence="16 17" key="1">
    <citation type="submission" date="2013-04" db="EMBL/GenBank/DDBJ databases">
        <title>Hyphomonas hirschiana VP5 Genome Sequencing.</title>
        <authorList>
            <person name="Lai Q."/>
            <person name="Shao Z."/>
        </authorList>
    </citation>
    <scope>NUCLEOTIDE SEQUENCE [LARGE SCALE GENOMIC DNA]</scope>
    <source>
        <strain evidence="16 17">VP5</strain>
    </source>
</reference>
<evidence type="ECO:0000256" key="9">
    <source>
        <dbReference type="ARBA" id="ARBA00023136"/>
    </source>
</evidence>
<keyword evidence="5 11" id="KW-0812">Transmembrane</keyword>
<dbReference type="Proteomes" id="UP000025061">
    <property type="component" value="Unassembled WGS sequence"/>
</dbReference>
<dbReference type="PROSITE" id="PS52016">
    <property type="entry name" value="TONB_DEPENDENT_REC_3"/>
    <property type="match status" value="1"/>
</dbReference>
<dbReference type="GO" id="GO:0006826">
    <property type="term" value="P:iron ion transport"/>
    <property type="evidence" value="ECO:0007669"/>
    <property type="project" value="UniProtKB-KW"/>
</dbReference>
<evidence type="ECO:0000256" key="11">
    <source>
        <dbReference type="PROSITE-ProRule" id="PRU01360"/>
    </source>
</evidence>
<keyword evidence="3 11" id="KW-1134">Transmembrane beta strand</keyword>
<sequence>MSASLAVLLSGASLLPAVAQETEADEADRRLGAITVTAQRVEENLQDVPVAVTALDTAMLEDKQVGDLLDLQSVVPNINMATNTGTANAARIFLRGVGEDESRGAVDQAVGIYVDGVYVGRSVGSLFDVVDLASIEVLRGPQGTLYGRNTIGGAVKLTSIKPQFENSGEVRTTVGNNGRFDARGTANVQLGENSAFRLTGLLRERDGFHDVIPNGANASERRDDVGSTHIMALRGSFYTEFSPEWSLLVAADQTIDRSDPIPDSVAPGADADDDIFTIEPIPGTVCTPGSTAIGCFTGYDQRSKSAGVSATIKGDIAGLDFTSISAYRSLEDNLVTRIGSPYSQQTDQSQISQEFTLGSSGDVLDWLIGGFYFNEDLSMDSVFIFPHEIDAETESYALFGQGTYSVTDALSLTGGVRFTTETKDFSGANGVLPFSRTDSADYDNVSYTIGADYRFNDAMLGYAKYSTGFKSGGWSPDAFSATAVFLRVDEETLDSFEVGLKTDLFDDKVRINTAAFFNKYEGLQIGATVPGLGFTRFNVDETEIMGLEVEGIWQVTDNFQLNGNLGLLDAEYTDMTGDQARGLTNNGAGCPAGTVAADNAQVIACALGLSLKNAPEYKATLGALYTMSFYDGELIFSGDVSFEDDSWSLVANNPAHALSEIPTLMNARVKYESAQGWSLAVWGKNLSDEEYYRATTAGSFSTYASEPITYGIDLGWKF</sequence>
<keyword evidence="16" id="KW-0675">Receptor</keyword>
<evidence type="ECO:0000313" key="16">
    <source>
        <dbReference type="EMBL" id="KCZ95927.1"/>
    </source>
</evidence>
<evidence type="ECO:0000256" key="6">
    <source>
        <dbReference type="ARBA" id="ARBA00023004"/>
    </source>
</evidence>
<evidence type="ECO:0000256" key="3">
    <source>
        <dbReference type="ARBA" id="ARBA00022452"/>
    </source>
</evidence>
<dbReference type="Gene3D" id="2.40.170.20">
    <property type="entry name" value="TonB-dependent receptor, beta-barrel domain"/>
    <property type="match status" value="1"/>
</dbReference>
<evidence type="ECO:0000256" key="8">
    <source>
        <dbReference type="ARBA" id="ARBA00023077"/>
    </source>
</evidence>
<comment type="similarity">
    <text evidence="11 12">Belongs to the TonB-dependent receptor family.</text>
</comment>
<dbReference type="GO" id="GO:0009279">
    <property type="term" value="C:cell outer membrane"/>
    <property type="evidence" value="ECO:0007669"/>
    <property type="project" value="UniProtKB-SubCell"/>
</dbReference>
<organism evidence="16 17">
    <name type="scientific">Hyphomonas hirschiana VP5</name>
    <dbReference type="NCBI Taxonomy" id="1280951"/>
    <lineage>
        <taxon>Bacteria</taxon>
        <taxon>Pseudomonadati</taxon>
        <taxon>Pseudomonadota</taxon>
        <taxon>Alphaproteobacteria</taxon>
        <taxon>Hyphomonadales</taxon>
        <taxon>Hyphomonadaceae</taxon>
        <taxon>Hyphomonas</taxon>
    </lineage>
</organism>
<feature type="domain" description="TonB-dependent receptor plug" evidence="15">
    <location>
        <begin position="45"/>
        <end position="154"/>
    </location>
</feature>
<dbReference type="EMBL" id="ARYI01000002">
    <property type="protein sequence ID" value="KCZ95927.1"/>
    <property type="molecule type" value="Genomic_DNA"/>
</dbReference>
<evidence type="ECO:0000256" key="12">
    <source>
        <dbReference type="RuleBase" id="RU003357"/>
    </source>
</evidence>
<dbReference type="Pfam" id="PF00593">
    <property type="entry name" value="TonB_dep_Rec_b-barrel"/>
    <property type="match status" value="1"/>
</dbReference>
<evidence type="ECO:0000256" key="4">
    <source>
        <dbReference type="ARBA" id="ARBA00022496"/>
    </source>
</evidence>
<feature type="chain" id="PRO_5001577828" evidence="13">
    <location>
        <begin position="20"/>
        <end position="718"/>
    </location>
</feature>
<keyword evidence="7" id="KW-0406">Ion transport</keyword>
<evidence type="ECO:0000256" key="13">
    <source>
        <dbReference type="SAM" id="SignalP"/>
    </source>
</evidence>
<dbReference type="InterPro" id="IPR000531">
    <property type="entry name" value="Beta-barrel_TonB"/>
</dbReference>
<protein>
    <submittedName>
        <fullName evidence="16">TonB-dependent receptor</fullName>
    </submittedName>
</protein>
<keyword evidence="8 12" id="KW-0798">TonB box</keyword>
<keyword evidence="17" id="KW-1185">Reference proteome</keyword>
<keyword evidence="4" id="KW-0410">Iron transport</keyword>
<feature type="domain" description="TonB-dependent receptor-like beta-barrel" evidence="14">
    <location>
        <begin position="303"/>
        <end position="686"/>
    </location>
</feature>
<evidence type="ECO:0000256" key="5">
    <source>
        <dbReference type="ARBA" id="ARBA00022692"/>
    </source>
</evidence>
<dbReference type="PANTHER" id="PTHR32552">
    <property type="entry name" value="FERRICHROME IRON RECEPTOR-RELATED"/>
    <property type="match status" value="1"/>
</dbReference>
<keyword evidence="13" id="KW-0732">Signal</keyword>
<keyword evidence="10 11" id="KW-0998">Cell outer membrane</keyword>
<accession>A0A059FZM3</accession>
<comment type="subcellular location">
    <subcellularLocation>
        <location evidence="1 11">Cell outer membrane</location>
        <topology evidence="1 11">Multi-pass membrane protein</topology>
    </subcellularLocation>
</comment>
<dbReference type="PANTHER" id="PTHR32552:SF81">
    <property type="entry name" value="TONB-DEPENDENT OUTER MEMBRANE RECEPTOR"/>
    <property type="match status" value="1"/>
</dbReference>
<proteinExistence type="inferred from homology"/>
<evidence type="ECO:0000256" key="2">
    <source>
        <dbReference type="ARBA" id="ARBA00022448"/>
    </source>
</evidence>
<feature type="signal peptide" evidence="13">
    <location>
        <begin position="1"/>
        <end position="19"/>
    </location>
</feature>
<keyword evidence="9 11" id="KW-0472">Membrane</keyword>
<evidence type="ECO:0000259" key="14">
    <source>
        <dbReference type="Pfam" id="PF00593"/>
    </source>
</evidence>
<keyword evidence="6" id="KW-0408">Iron</keyword>
<comment type="caution">
    <text evidence="16">The sequence shown here is derived from an EMBL/GenBank/DDBJ whole genome shotgun (WGS) entry which is preliminary data.</text>
</comment>
<name>A0A059FZM3_9PROT</name>
<dbReference type="InterPro" id="IPR039426">
    <property type="entry name" value="TonB-dep_rcpt-like"/>
</dbReference>
<evidence type="ECO:0000259" key="15">
    <source>
        <dbReference type="Pfam" id="PF07715"/>
    </source>
</evidence>
<keyword evidence="2 11" id="KW-0813">Transport</keyword>
<dbReference type="AlphaFoldDB" id="A0A059FZM3"/>
<dbReference type="PATRIC" id="fig|1280951.3.peg.839"/>
<dbReference type="InterPro" id="IPR012910">
    <property type="entry name" value="Plug_dom"/>
</dbReference>
<dbReference type="Pfam" id="PF07715">
    <property type="entry name" value="Plug"/>
    <property type="match status" value="1"/>
</dbReference>
<evidence type="ECO:0000256" key="7">
    <source>
        <dbReference type="ARBA" id="ARBA00023065"/>
    </source>
</evidence>
<gene>
    <name evidence="16" type="ORF">HHI_04112</name>
</gene>
<dbReference type="SUPFAM" id="SSF56935">
    <property type="entry name" value="Porins"/>
    <property type="match status" value="1"/>
</dbReference>
<dbReference type="InterPro" id="IPR036942">
    <property type="entry name" value="Beta-barrel_TonB_sf"/>
</dbReference>
<evidence type="ECO:0000313" key="17">
    <source>
        <dbReference type="Proteomes" id="UP000025061"/>
    </source>
</evidence>
<evidence type="ECO:0000256" key="10">
    <source>
        <dbReference type="ARBA" id="ARBA00023237"/>
    </source>
</evidence>